<protein>
    <submittedName>
        <fullName evidence="2">Uncharacterized transposon-derived protein F52C9.6</fullName>
    </submittedName>
</protein>
<feature type="domain" description="Reverse transcriptase" evidence="1">
    <location>
        <begin position="360"/>
        <end position="596"/>
    </location>
</feature>
<organism evidence="2 3">
    <name type="scientific">Eumeta variegata</name>
    <name type="common">Bagworm moth</name>
    <name type="synonym">Eumeta japonica</name>
    <dbReference type="NCBI Taxonomy" id="151549"/>
    <lineage>
        <taxon>Eukaryota</taxon>
        <taxon>Metazoa</taxon>
        <taxon>Ecdysozoa</taxon>
        <taxon>Arthropoda</taxon>
        <taxon>Hexapoda</taxon>
        <taxon>Insecta</taxon>
        <taxon>Pterygota</taxon>
        <taxon>Neoptera</taxon>
        <taxon>Endopterygota</taxon>
        <taxon>Lepidoptera</taxon>
        <taxon>Glossata</taxon>
        <taxon>Ditrysia</taxon>
        <taxon>Tineoidea</taxon>
        <taxon>Psychidae</taxon>
        <taxon>Oiketicinae</taxon>
        <taxon>Eumeta</taxon>
    </lineage>
</organism>
<sequence length="739" mass="85994">MNIDRNKISIIQVYSPTEDAIDYEKDEFYYTIEKALRTVHTHIILMGDFNAKVGTPRINEHLVMKKYGYDEKNQNGQRLINLPLEHELTIINTCFKKKQSRRWTWRSPDGQHRNEIDYVLSNHPKLCQNIEVLNLNYASDHCPIRCKITLTMPKKTSTNYTNKNTSQLKSIDEITKYKENLSSFLSEISSQPATQENEPMQTAYDNITKAIQQSLTLAKRTTGGNKKHKILQESTLKLLRRRQETRTNSGRAYKELRTNRSWIERLKTLNKDIHIRTDIVSTATEFYNNLYRDKARISTNKTGTETAGYHSIQPIHETEVINLISKLKLEKSPGSDNVPNEALKYAHQILATPLTVLFNCILISSETPKEWSEANIILIYKKGDPKNISNYRPISLLPNIYKLFSSIINNRLSPIIEAKQPIAGFRKWYSSMDHIHTIELIIEKYQKIQRPLYITFIDYQKALDSITHSRRIELETLGPDFHIERGVRQGDPLSPTIFVAILESIMNGLDWSKTGLHIKGAYLNHLRFADDLVLLSEIVNEMQSMIESLQKASTKVGLEMNLMKTKIITNSRIRPITINGNPIEYVENYIYLGKRVSFEKNNNIIEIERRIQLIWNKYWSQKEIFKSNLPITLKAKVMNTCLLPSLTYGRQTWKFSTEAMNKINTCQRGLERSMLNIKKIDKIRHTKIRGITKATNALTFAQKRKWQWAGHVARMTDKRWTTRVTQWKGPPGKRRREDP</sequence>
<dbReference type="Pfam" id="PF14529">
    <property type="entry name" value="Exo_endo_phos_2"/>
    <property type="match status" value="1"/>
</dbReference>
<dbReference type="GO" id="GO:0071897">
    <property type="term" value="P:DNA biosynthetic process"/>
    <property type="evidence" value="ECO:0007669"/>
    <property type="project" value="UniProtKB-ARBA"/>
</dbReference>
<keyword evidence="3" id="KW-1185">Reference proteome</keyword>
<dbReference type="Proteomes" id="UP000299102">
    <property type="component" value="Unassembled WGS sequence"/>
</dbReference>
<gene>
    <name evidence="2" type="ORF">EVAR_16348_1</name>
</gene>
<dbReference type="PROSITE" id="PS50878">
    <property type="entry name" value="RT_POL"/>
    <property type="match status" value="1"/>
</dbReference>
<dbReference type="InterPro" id="IPR005135">
    <property type="entry name" value="Endo/exonuclease/phosphatase"/>
</dbReference>
<dbReference type="Pfam" id="PF00078">
    <property type="entry name" value="RVT_1"/>
    <property type="match status" value="1"/>
</dbReference>
<dbReference type="EMBL" id="BGZK01000333">
    <property type="protein sequence ID" value="GBP37443.1"/>
    <property type="molecule type" value="Genomic_DNA"/>
</dbReference>
<dbReference type="AlphaFoldDB" id="A0A4C1VFN2"/>
<dbReference type="STRING" id="151549.A0A4C1VFN2"/>
<comment type="caution">
    <text evidence="2">The sequence shown here is derived from an EMBL/GenBank/DDBJ whole genome shotgun (WGS) entry which is preliminary data.</text>
</comment>
<dbReference type="InterPro" id="IPR000477">
    <property type="entry name" value="RT_dom"/>
</dbReference>
<dbReference type="PANTHER" id="PTHR47027">
    <property type="entry name" value="REVERSE TRANSCRIPTASE DOMAIN-CONTAINING PROTEIN"/>
    <property type="match status" value="1"/>
</dbReference>
<evidence type="ECO:0000313" key="2">
    <source>
        <dbReference type="EMBL" id="GBP37443.1"/>
    </source>
</evidence>
<proteinExistence type="predicted"/>
<dbReference type="InterPro" id="IPR036691">
    <property type="entry name" value="Endo/exonu/phosph_ase_sf"/>
</dbReference>
<dbReference type="Gene3D" id="3.60.10.10">
    <property type="entry name" value="Endonuclease/exonuclease/phosphatase"/>
    <property type="match status" value="1"/>
</dbReference>
<dbReference type="PANTHER" id="PTHR47027:SF20">
    <property type="entry name" value="REVERSE TRANSCRIPTASE-LIKE PROTEIN WITH RNA-DIRECTED DNA POLYMERASE DOMAIN"/>
    <property type="match status" value="1"/>
</dbReference>
<dbReference type="CDD" id="cd01650">
    <property type="entry name" value="RT_nLTR_like"/>
    <property type="match status" value="1"/>
</dbReference>
<dbReference type="GO" id="GO:0003824">
    <property type="term" value="F:catalytic activity"/>
    <property type="evidence" value="ECO:0007669"/>
    <property type="project" value="InterPro"/>
</dbReference>
<name>A0A4C1VFN2_EUMVA</name>
<reference evidence="2 3" key="1">
    <citation type="journal article" date="2019" name="Commun. Biol.">
        <title>The bagworm genome reveals a unique fibroin gene that provides high tensile strength.</title>
        <authorList>
            <person name="Kono N."/>
            <person name="Nakamura H."/>
            <person name="Ohtoshi R."/>
            <person name="Tomita M."/>
            <person name="Numata K."/>
            <person name="Arakawa K."/>
        </authorList>
    </citation>
    <scope>NUCLEOTIDE SEQUENCE [LARGE SCALE GENOMIC DNA]</scope>
</reference>
<accession>A0A4C1VFN2</accession>
<evidence type="ECO:0000313" key="3">
    <source>
        <dbReference type="Proteomes" id="UP000299102"/>
    </source>
</evidence>
<dbReference type="InterPro" id="IPR043502">
    <property type="entry name" value="DNA/RNA_pol_sf"/>
</dbReference>
<dbReference type="OrthoDB" id="410104at2759"/>
<evidence type="ECO:0000259" key="1">
    <source>
        <dbReference type="PROSITE" id="PS50878"/>
    </source>
</evidence>
<dbReference type="SUPFAM" id="SSF56219">
    <property type="entry name" value="DNase I-like"/>
    <property type="match status" value="1"/>
</dbReference>
<dbReference type="SUPFAM" id="SSF56672">
    <property type="entry name" value="DNA/RNA polymerases"/>
    <property type="match status" value="1"/>
</dbReference>